<protein>
    <submittedName>
        <fullName evidence="4">Response regulator</fullName>
    </submittedName>
</protein>
<dbReference type="InterPro" id="IPR050595">
    <property type="entry name" value="Bact_response_regulator"/>
</dbReference>
<feature type="modified residue" description="4-aspartylphosphate" evidence="2">
    <location>
        <position position="62"/>
    </location>
</feature>
<dbReference type="Pfam" id="PF00072">
    <property type="entry name" value="Response_reg"/>
    <property type="match status" value="1"/>
</dbReference>
<gene>
    <name evidence="4" type="ORF">OJ996_12525</name>
</gene>
<evidence type="ECO:0000256" key="1">
    <source>
        <dbReference type="ARBA" id="ARBA00022553"/>
    </source>
</evidence>
<organism evidence="4 5">
    <name type="scientific">Luteolibacter rhizosphaerae</name>
    <dbReference type="NCBI Taxonomy" id="2989719"/>
    <lineage>
        <taxon>Bacteria</taxon>
        <taxon>Pseudomonadati</taxon>
        <taxon>Verrucomicrobiota</taxon>
        <taxon>Verrucomicrobiia</taxon>
        <taxon>Verrucomicrobiales</taxon>
        <taxon>Verrucomicrobiaceae</taxon>
        <taxon>Luteolibacter</taxon>
    </lineage>
</organism>
<accession>A0ABT3G5A1</accession>
<dbReference type="SMART" id="SM00448">
    <property type="entry name" value="REC"/>
    <property type="match status" value="1"/>
</dbReference>
<name>A0ABT3G5A1_9BACT</name>
<dbReference type="Gene3D" id="3.40.50.2300">
    <property type="match status" value="1"/>
</dbReference>
<dbReference type="SUPFAM" id="SSF52172">
    <property type="entry name" value="CheY-like"/>
    <property type="match status" value="1"/>
</dbReference>
<evidence type="ECO:0000313" key="4">
    <source>
        <dbReference type="EMBL" id="MCW1914405.1"/>
    </source>
</evidence>
<reference evidence="4" key="1">
    <citation type="submission" date="2022-10" db="EMBL/GenBank/DDBJ databases">
        <title>Luteolibacter sp. GHJ8, whole genome shotgun sequencing project.</title>
        <authorList>
            <person name="Zhao G."/>
            <person name="Shen L."/>
        </authorList>
    </citation>
    <scope>NUCLEOTIDE SEQUENCE</scope>
    <source>
        <strain evidence="4">GHJ8</strain>
    </source>
</reference>
<dbReference type="Proteomes" id="UP001165653">
    <property type="component" value="Unassembled WGS sequence"/>
</dbReference>
<dbReference type="InterPro" id="IPR011006">
    <property type="entry name" value="CheY-like_superfamily"/>
</dbReference>
<dbReference type="CDD" id="cd17569">
    <property type="entry name" value="REC_HupR-like"/>
    <property type="match status" value="1"/>
</dbReference>
<proteinExistence type="predicted"/>
<evidence type="ECO:0000256" key="2">
    <source>
        <dbReference type="PROSITE-ProRule" id="PRU00169"/>
    </source>
</evidence>
<feature type="domain" description="Response regulatory" evidence="3">
    <location>
        <begin position="12"/>
        <end position="128"/>
    </location>
</feature>
<dbReference type="EMBL" id="JAPDDR010000006">
    <property type="protein sequence ID" value="MCW1914405.1"/>
    <property type="molecule type" value="Genomic_DNA"/>
</dbReference>
<dbReference type="PANTHER" id="PTHR44591:SF19">
    <property type="entry name" value="TWO-COMPONENT RESPONSE REGULATOR-RELATED"/>
    <property type="match status" value="1"/>
</dbReference>
<dbReference type="InterPro" id="IPR001789">
    <property type="entry name" value="Sig_transdc_resp-reg_receiver"/>
</dbReference>
<evidence type="ECO:0000259" key="3">
    <source>
        <dbReference type="PROSITE" id="PS50110"/>
    </source>
</evidence>
<dbReference type="PANTHER" id="PTHR44591">
    <property type="entry name" value="STRESS RESPONSE REGULATOR PROTEIN 1"/>
    <property type="match status" value="1"/>
</dbReference>
<keyword evidence="1 2" id="KW-0597">Phosphoprotein</keyword>
<keyword evidence="5" id="KW-1185">Reference proteome</keyword>
<dbReference type="RefSeq" id="WP_264513933.1">
    <property type="nucleotide sequence ID" value="NZ_JAPDDR010000006.1"/>
</dbReference>
<sequence>MSDLNYDYQRYAVLFVDDEEKTRKYFRRLYGETFRILEASDGVEALSVFRAHAAEIGIIVTDQRMPNETGVGFLGKISDQYPDVVKILSTAYSDLDAAIGSVNKGGIYRYITKPWEVSEFEVTLRRAMEFFIVKRERNSLMGAKLQALANVIYSSRLAAFALAPVAAGLPGKHAAEAVASFVRLGAFGTAAASNRAGTMDAGVDSWRKVYETEQKLAGMLEESLKAGFSGSSLADRVGAFVRSLPEGESLDVTPDGANFILGSTADPFPRLLAGLLGVSGKGGEEAIPVLAALMGIYDLGASLTRLRSDSLAIQVREGGAAAELSPGSDVARWLFDDDLLISSALGLL</sequence>
<evidence type="ECO:0000313" key="5">
    <source>
        <dbReference type="Proteomes" id="UP001165653"/>
    </source>
</evidence>
<dbReference type="PROSITE" id="PS50110">
    <property type="entry name" value="RESPONSE_REGULATORY"/>
    <property type="match status" value="1"/>
</dbReference>
<comment type="caution">
    <text evidence="4">The sequence shown here is derived from an EMBL/GenBank/DDBJ whole genome shotgun (WGS) entry which is preliminary data.</text>
</comment>